<dbReference type="Proteomes" id="UP001140949">
    <property type="component" value="Unassembled WGS sequence"/>
</dbReference>
<dbReference type="AlphaFoldDB" id="A0AAX6DZB2"/>
<evidence type="ECO:0000313" key="2">
    <source>
        <dbReference type="EMBL" id="KAJ6797080.1"/>
    </source>
</evidence>
<feature type="signal peptide" evidence="1">
    <location>
        <begin position="1"/>
        <end position="25"/>
    </location>
</feature>
<reference evidence="2" key="2">
    <citation type="submission" date="2023-04" db="EMBL/GenBank/DDBJ databases">
        <authorList>
            <person name="Bruccoleri R.E."/>
            <person name="Oakeley E.J."/>
            <person name="Faust A.-M."/>
            <person name="Dessus-Babus S."/>
            <person name="Altorfer M."/>
            <person name="Burckhardt D."/>
            <person name="Oertli M."/>
            <person name="Naumann U."/>
            <person name="Petersen F."/>
            <person name="Wong J."/>
        </authorList>
    </citation>
    <scope>NUCLEOTIDE SEQUENCE</scope>
    <source>
        <strain evidence="2">GSM-AAB239-AS_SAM_17_03QT</strain>
        <tissue evidence="2">Leaf</tissue>
    </source>
</reference>
<protein>
    <submittedName>
        <fullName evidence="2">Protein SHOOT GRAVITROPISM 6 isoform X1</fullName>
    </submittedName>
</protein>
<feature type="chain" id="PRO_5043365747" evidence="1">
    <location>
        <begin position="26"/>
        <end position="72"/>
    </location>
</feature>
<sequence>MQACVLQLHELIFFLACMCLQLLHATLVKQSEISGTLEAVQDSKAMKLHGKGKLYCDGRDVLRVRYKFSFTL</sequence>
<proteinExistence type="predicted"/>
<evidence type="ECO:0000313" key="3">
    <source>
        <dbReference type="Proteomes" id="UP001140949"/>
    </source>
</evidence>
<reference evidence="2" key="1">
    <citation type="journal article" date="2023" name="GigaByte">
        <title>Genome assembly of the bearded iris, Iris pallida Lam.</title>
        <authorList>
            <person name="Bruccoleri R.E."/>
            <person name="Oakeley E.J."/>
            <person name="Faust A.M.E."/>
            <person name="Altorfer M."/>
            <person name="Dessus-Babus S."/>
            <person name="Burckhardt D."/>
            <person name="Oertli M."/>
            <person name="Naumann U."/>
            <person name="Petersen F."/>
            <person name="Wong J."/>
        </authorList>
    </citation>
    <scope>NUCLEOTIDE SEQUENCE</scope>
    <source>
        <strain evidence="2">GSM-AAB239-AS_SAM_17_03QT</strain>
    </source>
</reference>
<dbReference type="EMBL" id="JANAVB010041018">
    <property type="protein sequence ID" value="KAJ6797080.1"/>
    <property type="molecule type" value="Genomic_DNA"/>
</dbReference>
<organism evidence="2 3">
    <name type="scientific">Iris pallida</name>
    <name type="common">Sweet iris</name>
    <dbReference type="NCBI Taxonomy" id="29817"/>
    <lineage>
        <taxon>Eukaryota</taxon>
        <taxon>Viridiplantae</taxon>
        <taxon>Streptophyta</taxon>
        <taxon>Embryophyta</taxon>
        <taxon>Tracheophyta</taxon>
        <taxon>Spermatophyta</taxon>
        <taxon>Magnoliopsida</taxon>
        <taxon>Liliopsida</taxon>
        <taxon>Asparagales</taxon>
        <taxon>Iridaceae</taxon>
        <taxon>Iridoideae</taxon>
        <taxon>Irideae</taxon>
        <taxon>Iris</taxon>
    </lineage>
</organism>
<keyword evidence="3" id="KW-1185">Reference proteome</keyword>
<comment type="caution">
    <text evidence="2">The sequence shown here is derived from an EMBL/GenBank/DDBJ whole genome shotgun (WGS) entry which is preliminary data.</text>
</comment>
<gene>
    <name evidence="2" type="ORF">M6B38_110845</name>
</gene>
<accession>A0AAX6DZB2</accession>
<name>A0AAX6DZB2_IRIPA</name>
<keyword evidence="1" id="KW-0732">Signal</keyword>
<evidence type="ECO:0000256" key="1">
    <source>
        <dbReference type="SAM" id="SignalP"/>
    </source>
</evidence>